<organism evidence="1">
    <name type="scientific">Symploca sp. SIO1C4</name>
    <dbReference type="NCBI Taxonomy" id="2607765"/>
    <lineage>
        <taxon>Bacteria</taxon>
        <taxon>Bacillati</taxon>
        <taxon>Cyanobacteriota</taxon>
        <taxon>Cyanophyceae</taxon>
        <taxon>Coleofasciculales</taxon>
        <taxon>Coleofasciculaceae</taxon>
        <taxon>Symploca</taxon>
    </lineage>
</organism>
<dbReference type="EMBL" id="JAAHFQ010000246">
    <property type="protein sequence ID" value="NER28673.1"/>
    <property type="molecule type" value="Genomic_DNA"/>
</dbReference>
<gene>
    <name evidence="1" type="ORF">F6J89_13820</name>
</gene>
<sequence>MLTSCFILEVSALLQSVRLTRRRSEAEAYLKTLQGLMPNLKHIIIFDIEPEDTNQALQENKKITSSES</sequence>
<protein>
    <submittedName>
        <fullName evidence="1">Uncharacterized protein</fullName>
    </submittedName>
</protein>
<reference evidence="1" key="1">
    <citation type="submission" date="2019-11" db="EMBL/GenBank/DDBJ databases">
        <title>Genomic insights into an expanded diversity of filamentous marine cyanobacteria reveals the extraordinary biosynthetic potential of Moorea and Okeania.</title>
        <authorList>
            <person name="Ferreira Leao T."/>
            <person name="Wang M."/>
            <person name="Moss N."/>
            <person name="Da Silva R."/>
            <person name="Sanders J."/>
            <person name="Nurk S."/>
            <person name="Gurevich A."/>
            <person name="Humphrey G."/>
            <person name="Reher R."/>
            <person name="Zhu Q."/>
            <person name="Belda-Ferre P."/>
            <person name="Glukhov E."/>
            <person name="Rex R."/>
            <person name="Dorrestein P.C."/>
            <person name="Knight R."/>
            <person name="Pevzner P."/>
            <person name="Gerwick W.H."/>
            <person name="Gerwick L."/>
        </authorList>
    </citation>
    <scope>NUCLEOTIDE SEQUENCE</scope>
    <source>
        <strain evidence="1">SIO1C4</strain>
    </source>
</reference>
<dbReference type="AlphaFoldDB" id="A0A6B3NAX0"/>
<proteinExistence type="predicted"/>
<evidence type="ECO:0000313" key="1">
    <source>
        <dbReference type="EMBL" id="NER28673.1"/>
    </source>
</evidence>
<accession>A0A6B3NAX0</accession>
<name>A0A6B3NAX0_9CYAN</name>
<comment type="caution">
    <text evidence="1">The sequence shown here is derived from an EMBL/GenBank/DDBJ whole genome shotgun (WGS) entry which is preliminary data.</text>
</comment>